<accession>A0A081BSB9</accession>
<evidence type="ECO:0000256" key="4">
    <source>
        <dbReference type="ARBA" id="ARBA00022989"/>
    </source>
</evidence>
<evidence type="ECO:0000256" key="3">
    <source>
        <dbReference type="ARBA" id="ARBA00022692"/>
    </source>
</evidence>
<dbReference type="GO" id="GO:0005886">
    <property type="term" value="C:plasma membrane"/>
    <property type="evidence" value="ECO:0007669"/>
    <property type="project" value="UniProtKB-SubCell"/>
</dbReference>
<keyword evidence="2" id="KW-1003">Cell membrane</keyword>
<feature type="transmembrane region" description="Helical" evidence="6">
    <location>
        <begin position="198"/>
        <end position="216"/>
    </location>
</feature>
<evidence type="ECO:0000313" key="7">
    <source>
        <dbReference type="EMBL" id="GAK54300.1"/>
    </source>
</evidence>
<dbReference type="PANTHER" id="PTHR30482:SF10">
    <property type="entry name" value="HIGH-AFFINITY BRANCHED-CHAIN AMINO ACID TRANSPORT PROTEIN BRAE"/>
    <property type="match status" value="1"/>
</dbReference>
<dbReference type="STRING" id="1499966.U14_05580"/>
<protein>
    <submittedName>
        <fullName evidence="7">HAAT family amino acid/amide ABC transporter membrane protein 2</fullName>
    </submittedName>
</protein>
<feature type="transmembrane region" description="Helical" evidence="6">
    <location>
        <begin position="146"/>
        <end position="167"/>
    </location>
</feature>
<dbReference type="HOGENOM" id="CLU_031365_2_2_0"/>
<feature type="transmembrane region" description="Helical" evidence="6">
    <location>
        <begin position="246"/>
        <end position="263"/>
    </location>
</feature>
<dbReference type="AlphaFoldDB" id="A0A081BSB9"/>
<dbReference type="InterPro" id="IPR001851">
    <property type="entry name" value="ABC_transp_permease"/>
</dbReference>
<feature type="transmembrane region" description="Helical" evidence="6">
    <location>
        <begin position="39"/>
        <end position="57"/>
    </location>
</feature>
<keyword evidence="4 6" id="KW-1133">Transmembrane helix</keyword>
<feature type="transmembrane region" description="Helical" evidence="6">
    <location>
        <begin position="283"/>
        <end position="308"/>
    </location>
</feature>
<dbReference type="PANTHER" id="PTHR30482">
    <property type="entry name" value="HIGH-AFFINITY BRANCHED-CHAIN AMINO ACID TRANSPORT SYSTEM PERMEASE"/>
    <property type="match status" value="1"/>
</dbReference>
<sequence length="358" mass="37967">MTMFKRYVPIVAMALIGIGIQLGVTAAGKVFYLTQLTMSAYYTLVVIGLCLLMGYAGQISLGHAGFFAIGAYCSAALTTADCSGVRQHAAGRLLSKIGGFVVSKDLYGDELVRLNPWIACVAALLLTAVIAYFIGIPVLRLKGHYLAMATLGFGSIISKIIVGSSFLGGADGISGVPAFPLVPGVSVNGDMNARIPNFYIAWGLMLLFALLMSNLVHSRVGRALRSIHGNEEAAATMGVDTARYKLNLFVISAMIAAIAGIFLTHYNGGVGPSEAAIMKSVRYVAIVAVGGMANLWGAILTSMVLNFLSLRGYFGSYDDAVFGLILVGMMLFAPHGILVKKDWRFLFQKPVNGKNDSV</sequence>
<dbReference type="CDD" id="cd06581">
    <property type="entry name" value="TM_PBP1_LivM_like"/>
    <property type="match status" value="1"/>
</dbReference>
<feature type="transmembrane region" description="Helical" evidence="6">
    <location>
        <begin position="114"/>
        <end position="134"/>
    </location>
</feature>
<dbReference type="Pfam" id="PF02653">
    <property type="entry name" value="BPD_transp_2"/>
    <property type="match status" value="1"/>
</dbReference>
<evidence type="ECO:0000256" key="5">
    <source>
        <dbReference type="ARBA" id="ARBA00023136"/>
    </source>
</evidence>
<organism evidence="7">
    <name type="scientific">Candidatus Moduliflexus flocculans</name>
    <dbReference type="NCBI Taxonomy" id="1499966"/>
    <lineage>
        <taxon>Bacteria</taxon>
        <taxon>Candidatus Moduliflexota</taxon>
        <taxon>Candidatus Moduliflexia</taxon>
        <taxon>Candidatus Moduliflexales</taxon>
        <taxon>Candidatus Moduliflexaceae</taxon>
    </lineage>
</organism>
<dbReference type="GO" id="GO:0015658">
    <property type="term" value="F:branched-chain amino acid transmembrane transporter activity"/>
    <property type="evidence" value="ECO:0007669"/>
    <property type="project" value="InterPro"/>
</dbReference>
<feature type="transmembrane region" description="Helical" evidence="6">
    <location>
        <begin position="6"/>
        <end position="27"/>
    </location>
</feature>
<gene>
    <name evidence="7" type="ORF">U14_05580</name>
</gene>
<dbReference type="InterPro" id="IPR043428">
    <property type="entry name" value="LivM-like"/>
</dbReference>
<evidence type="ECO:0000313" key="8">
    <source>
        <dbReference type="Proteomes" id="UP000030700"/>
    </source>
</evidence>
<keyword evidence="8" id="KW-1185">Reference proteome</keyword>
<evidence type="ECO:0000256" key="1">
    <source>
        <dbReference type="ARBA" id="ARBA00004651"/>
    </source>
</evidence>
<reference evidence="7" key="1">
    <citation type="journal article" date="2015" name="PeerJ">
        <title>First genomic representation of candidate bacterial phylum KSB3 points to enhanced environmental sensing as a trigger of wastewater bulking.</title>
        <authorList>
            <person name="Sekiguchi Y."/>
            <person name="Ohashi A."/>
            <person name="Parks D.H."/>
            <person name="Yamauchi T."/>
            <person name="Tyson G.W."/>
            <person name="Hugenholtz P."/>
        </authorList>
    </citation>
    <scope>NUCLEOTIDE SEQUENCE [LARGE SCALE GENOMIC DNA]</scope>
</reference>
<dbReference type="EMBL" id="DF820461">
    <property type="protein sequence ID" value="GAK54300.1"/>
    <property type="molecule type" value="Genomic_DNA"/>
</dbReference>
<dbReference type="Proteomes" id="UP000030700">
    <property type="component" value="Unassembled WGS sequence"/>
</dbReference>
<evidence type="ECO:0000256" key="6">
    <source>
        <dbReference type="SAM" id="Phobius"/>
    </source>
</evidence>
<comment type="subcellular location">
    <subcellularLocation>
        <location evidence="1">Cell membrane</location>
        <topology evidence="1">Multi-pass membrane protein</topology>
    </subcellularLocation>
</comment>
<name>A0A081BSB9_9BACT</name>
<proteinExistence type="predicted"/>
<keyword evidence="3 6" id="KW-0812">Transmembrane</keyword>
<evidence type="ECO:0000256" key="2">
    <source>
        <dbReference type="ARBA" id="ARBA00022475"/>
    </source>
</evidence>
<feature type="transmembrane region" description="Helical" evidence="6">
    <location>
        <begin position="320"/>
        <end position="339"/>
    </location>
</feature>
<keyword evidence="5 6" id="KW-0472">Membrane</keyword>